<accession>A0ABM8ASW6</accession>
<dbReference type="Gene3D" id="1.10.3210.10">
    <property type="entry name" value="Hypothetical protein af1432"/>
    <property type="match status" value="1"/>
</dbReference>
<keyword evidence="3" id="KW-1185">Reference proteome</keyword>
<dbReference type="Proteomes" id="UP001061361">
    <property type="component" value="Chromosome"/>
</dbReference>
<sequence length="99" mass="10925">MIRAPLPGMEDVLLAASSHHERWDGSGYPKGLKREEIPFIGRIIAVADVFDAMTSDRVYRNSLSSEAARKFIIDGTGVLFCPTCVEAFLKWYDGFKGGA</sequence>
<feature type="domain" description="HD-GYP" evidence="1">
    <location>
        <begin position="1"/>
        <end position="99"/>
    </location>
</feature>
<dbReference type="InterPro" id="IPR003607">
    <property type="entry name" value="HD/PDEase_dom"/>
</dbReference>
<dbReference type="InterPro" id="IPR037522">
    <property type="entry name" value="HD_GYP_dom"/>
</dbReference>
<evidence type="ECO:0000259" key="1">
    <source>
        <dbReference type="PROSITE" id="PS51832"/>
    </source>
</evidence>
<protein>
    <recommendedName>
        <fullName evidence="1">HD-GYP domain-containing protein</fullName>
    </recommendedName>
</protein>
<gene>
    <name evidence="2" type="ORF">JCM14722_20630</name>
</gene>
<evidence type="ECO:0000313" key="2">
    <source>
        <dbReference type="EMBL" id="BDQ34521.1"/>
    </source>
</evidence>
<organism evidence="2 3">
    <name type="scientific">Pseudodesulfovibrio portus</name>
    <dbReference type="NCBI Taxonomy" id="231439"/>
    <lineage>
        <taxon>Bacteria</taxon>
        <taxon>Pseudomonadati</taxon>
        <taxon>Thermodesulfobacteriota</taxon>
        <taxon>Desulfovibrionia</taxon>
        <taxon>Desulfovibrionales</taxon>
        <taxon>Desulfovibrionaceae</taxon>
    </lineage>
</organism>
<dbReference type="EMBL" id="AP026708">
    <property type="protein sequence ID" value="BDQ34521.1"/>
    <property type="molecule type" value="Genomic_DNA"/>
</dbReference>
<proteinExistence type="predicted"/>
<dbReference type="RefSeq" id="WP_323373354.1">
    <property type="nucleotide sequence ID" value="NZ_AP026708.1"/>
</dbReference>
<evidence type="ECO:0000313" key="3">
    <source>
        <dbReference type="Proteomes" id="UP001061361"/>
    </source>
</evidence>
<dbReference type="SUPFAM" id="SSF109604">
    <property type="entry name" value="HD-domain/PDEase-like"/>
    <property type="match status" value="1"/>
</dbReference>
<dbReference type="CDD" id="cd00077">
    <property type="entry name" value="HDc"/>
    <property type="match status" value="1"/>
</dbReference>
<dbReference type="PANTHER" id="PTHR43155">
    <property type="entry name" value="CYCLIC DI-GMP PHOSPHODIESTERASE PA4108-RELATED"/>
    <property type="match status" value="1"/>
</dbReference>
<dbReference type="Pfam" id="PF13487">
    <property type="entry name" value="HD_5"/>
    <property type="match status" value="1"/>
</dbReference>
<name>A0ABM8ASW6_9BACT</name>
<dbReference type="PANTHER" id="PTHR43155:SF2">
    <property type="entry name" value="CYCLIC DI-GMP PHOSPHODIESTERASE PA4108"/>
    <property type="match status" value="1"/>
</dbReference>
<reference evidence="2" key="1">
    <citation type="submission" date="2022-08" db="EMBL/GenBank/DDBJ databases">
        <title>Genome Sequence of the sulphate-reducing bacterium, Pseudodesulfovibrio portus JCM14722.</title>
        <authorList>
            <person name="Kondo R."/>
            <person name="Kataoka T."/>
        </authorList>
    </citation>
    <scope>NUCLEOTIDE SEQUENCE</scope>
    <source>
        <strain evidence="2">JCM 14722</strain>
    </source>
</reference>
<dbReference type="PROSITE" id="PS51832">
    <property type="entry name" value="HD_GYP"/>
    <property type="match status" value="1"/>
</dbReference>